<dbReference type="InterPro" id="IPR051532">
    <property type="entry name" value="Ester_Hydrolysis_Enzymes"/>
</dbReference>
<feature type="region of interest" description="Disordered" evidence="1">
    <location>
        <begin position="161"/>
        <end position="185"/>
    </location>
</feature>
<dbReference type="Gene3D" id="3.40.50.1110">
    <property type="entry name" value="SGNH hydrolase"/>
    <property type="match status" value="1"/>
</dbReference>
<feature type="domain" description="SGNH hydrolase-type esterase" evidence="2">
    <location>
        <begin position="236"/>
        <end position="385"/>
    </location>
</feature>
<organism evidence="3 4">
    <name type="scientific">Actinoplanes couchii</name>
    <dbReference type="NCBI Taxonomy" id="403638"/>
    <lineage>
        <taxon>Bacteria</taxon>
        <taxon>Bacillati</taxon>
        <taxon>Actinomycetota</taxon>
        <taxon>Actinomycetes</taxon>
        <taxon>Micromonosporales</taxon>
        <taxon>Micromonosporaceae</taxon>
        <taxon>Actinoplanes</taxon>
    </lineage>
</organism>
<dbReference type="InterPro" id="IPR036514">
    <property type="entry name" value="SGNH_hydro_sf"/>
</dbReference>
<gene>
    <name evidence="3" type="ORF">Aco03nite_062130</name>
</gene>
<comment type="caution">
    <text evidence="3">The sequence shown here is derived from an EMBL/GenBank/DDBJ whole genome shotgun (WGS) entry which is preliminary data.</text>
</comment>
<dbReference type="SUPFAM" id="SSF52266">
    <property type="entry name" value="SGNH hydrolase"/>
    <property type="match status" value="1"/>
</dbReference>
<dbReference type="PANTHER" id="PTHR30383">
    <property type="entry name" value="THIOESTERASE 1/PROTEASE 1/LYSOPHOSPHOLIPASE L1"/>
    <property type="match status" value="1"/>
</dbReference>
<dbReference type="Gene3D" id="2.60.120.260">
    <property type="entry name" value="Galactose-binding domain-like"/>
    <property type="match status" value="1"/>
</dbReference>
<dbReference type="CDD" id="cd00229">
    <property type="entry name" value="SGNH_hydrolase"/>
    <property type="match status" value="1"/>
</dbReference>
<evidence type="ECO:0000259" key="2">
    <source>
        <dbReference type="Pfam" id="PF13472"/>
    </source>
</evidence>
<feature type="compositionally biased region" description="Polar residues" evidence="1">
    <location>
        <begin position="169"/>
        <end position="185"/>
    </location>
</feature>
<evidence type="ECO:0000256" key="1">
    <source>
        <dbReference type="SAM" id="MobiDB-lite"/>
    </source>
</evidence>
<accession>A0ABQ3XH40</accession>
<reference evidence="3 4" key="1">
    <citation type="submission" date="2021-01" db="EMBL/GenBank/DDBJ databases">
        <title>Whole genome shotgun sequence of Actinoplanes couchii NBRC 106145.</title>
        <authorList>
            <person name="Komaki H."/>
            <person name="Tamura T."/>
        </authorList>
    </citation>
    <scope>NUCLEOTIDE SEQUENCE [LARGE SCALE GENOMIC DNA]</scope>
    <source>
        <strain evidence="3 4">NBRC 106145</strain>
    </source>
</reference>
<dbReference type="Proteomes" id="UP000612282">
    <property type="component" value="Unassembled WGS sequence"/>
</dbReference>
<sequence>MRAGGLLAGGLAVGAVVAESARADSGGADLPLLAWHTALAGRRWSPAVVAVLGSSTSEGVGVSAYGRGYPHLLADNLRTAFPVAGAAGGDNYVAAWGTTGISGWPVEAEGQRIKSGGWGLKSLIQAAGQKATYTFQGTGVEIWFTAQPGAGSFTVTIDGIPQDDAPSTAGHTSISTTAGGVSGNASISTEATSVDRNARWISPPLPRGSHTIAVTCVRGPVTLHGFATYAGDESRGIRLYNAGHGGRTSTDFATDTASWTPRLRTIRPNLVILQLGVNDWRINVPAATMKDNLKTIIAAVRKTTEIAPSFVIYGSPRVTAGRPDQDFALFTQAWQEVAKEDTGGPGGGSGVAYFDLASRQLSPTTDNTQNLYNTDRLHVTDQGAAFTADALTTFLSP</sequence>
<name>A0ABQ3XH40_9ACTN</name>
<proteinExistence type="predicted"/>
<dbReference type="Pfam" id="PF13472">
    <property type="entry name" value="Lipase_GDSL_2"/>
    <property type="match status" value="1"/>
</dbReference>
<dbReference type="InterPro" id="IPR013830">
    <property type="entry name" value="SGNH_hydro"/>
</dbReference>
<protein>
    <recommendedName>
        <fullName evidence="2">SGNH hydrolase-type esterase domain-containing protein</fullName>
    </recommendedName>
</protein>
<keyword evidence="4" id="KW-1185">Reference proteome</keyword>
<evidence type="ECO:0000313" key="3">
    <source>
        <dbReference type="EMBL" id="GID57809.1"/>
    </source>
</evidence>
<evidence type="ECO:0000313" key="4">
    <source>
        <dbReference type="Proteomes" id="UP000612282"/>
    </source>
</evidence>
<dbReference type="EMBL" id="BOMG01000077">
    <property type="protein sequence ID" value="GID57809.1"/>
    <property type="molecule type" value="Genomic_DNA"/>
</dbReference>